<evidence type="ECO:0000259" key="2">
    <source>
        <dbReference type="Pfam" id="PF01425"/>
    </source>
</evidence>
<feature type="chain" id="PRO_5002753386" evidence="1">
    <location>
        <begin position="26"/>
        <end position="543"/>
    </location>
</feature>
<sequence length="543" mass="56170" precursor="true">MIRKTLLIGGALTALVLGATPSVSAPKPTFADKKATTPEEFLKSLGPAPGTGQTIDFEGGTVLFGADSATDSVFESLTLYHALNPRIHAVIALNPHALADARALDAEREAGKVRGPLHGVPILLKDNIESADGTATTAGSLALKDNVTGRDAPLVKRLRDAGMVILGKSNLSEWANIRSGHSISGWSAVGGTVRNPYVLDRSACGSSSGSGAAVAAGLAPAAIGTETDGSVTCPAAINGLVGLKPTVGLVSRTHIVPISHSQDTAGPMTRTVLDAALILTAIAGSDPADAATKEADAHKTDYAKGLSKDALKGVTLAVARFYTGSSPGTDAVFEQALKDLKAQGATLIEVKDFDEAPIGKAEGVVLYTELKVDLNAYLASTDPMKVKTRTLADLIAFNKATPKELEWFGQESFEKAEATNGYDDPAYIKAAADAKRLAGPEGIDKILKDTGAIAIVAPTTGPAWTIDPLNGDHYGGSSTTLPAVAGYPHLTVPMGEVGGLPVGLSFIGPAWSEARLLGLGYAYEQATHRRIEPKFLSTVKPEK</sequence>
<dbReference type="AlphaFoldDB" id="B0T5W6"/>
<accession>B0T5W6</accession>
<dbReference type="EMBL" id="CP000927">
    <property type="protein sequence ID" value="ABZ72547.1"/>
    <property type="molecule type" value="Genomic_DNA"/>
</dbReference>
<evidence type="ECO:0000313" key="3">
    <source>
        <dbReference type="EMBL" id="ABZ72547.1"/>
    </source>
</evidence>
<dbReference type="STRING" id="366602.Caul_3420"/>
<reference evidence="3" key="1">
    <citation type="submission" date="2008-01" db="EMBL/GenBank/DDBJ databases">
        <title>Complete sequence of chromosome of Caulobacter sp. K31.</title>
        <authorList>
            <consortium name="US DOE Joint Genome Institute"/>
            <person name="Copeland A."/>
            <person name="Lucas S."/>
            <person name="Lapidus A."/>
            <person name="Barry K."/>
            <person name="Glavina del Rio T."/>
            <person name="Dalin E."/>
            <person name="Tice H."/>
            <person name="Pitluck S."/>
            <person name="Bruce D."/>
            <person name="Goodwin L."/>
            <person name="Thompson L.S."/>
            <person name="Brettin T."/>
            <person name="Detter J.C."/>
            <person name="Han C."/>
            <person name="Schmutz J."/>
            <person name="Larimer F."/>
            <person name="Land M."/>
            <person name="Hauser L."/>
            <person name="Kyrpides N."/>
            <person name="Kim E."/>
            <person name="Stephens C."/>
            <person name="Richardson P."/>
        </authorList>
    </citation>
    <scope>NUCLEOTIDE SEQUENCE [LARGE SCALE GENOMIC DNA]</scope>
    <source>
        <strain evidence="3">K31</strain>
    </source>
</reference>
<keyword evidence="1" id="KW-0732">Signal</keyword>
<dbReference type="eggNOG" id="COG0154">
    <property type="taxonomic scope" value="Bacteria"/>
</dbReference>
<organism evidence="3">
    <name type="scientific">Caulobacter sp. (strain K31)</name>
    <dbReference type="NCBI Taxonomy" id="366602"/>
    <lineage>
        <taxon>Bacteria</taxon>
        <taxon>Pseudomonadati</taxon>
        <taxon>Pseudomonadota</taxon>
        <taxon>Alphaproteobacteria</taxon>
        <taxon>Caulobacterales</taxon>
        <taxon>Caulobacteraceae</taxon>
        <taxon>Caulobacter</taxon>
    </lineage>
</organism>
<dbReference type="SUPFAM" id="SSF75304">
    <property type="entry name" value="Amidase signature (AS) enzymes"/>
    <property type="match status" value="1"/>
</dbReference>
<evidence type="ECO:0000256" key="1">
    <source>
        <dbReference type="SAM" id="SignalP"/>
    </source>
</evidence>
<dbReference type="InterPro" id="IPR036928">
    <property type="entry name" value="AS_sf"/>
</dbReference>
<gene>
    <name evidence="3" type="ordered locus">Caul_3420</name>
</gene>
<dbReference type="PANTHER" id="PTHR42678">
    <property type="entry name" value="AMIDASE"/>
    <property type="match status" value="1"/>
</dbReference>
<dbReference type="NCBIfam" id="NF006006">
    <property type="entry name" value="PRK08137.1"/>
    <property type="match status" value="1"/>
</dbReference>
<proteinExistence type="predicted"/>
<feature type="domain" description="Amidase" evidence="2">
    <location>
        <begin position="73"/>
        <end position="517"/>
    </location>
</feature>
<name>B0T5W6_CAUSK</name>
<dbReference type="Gene3D" id="3.90.1300.10">
    <property type="entry name" value="Amidase signature (AS) domain"/>
    <property type="match status" value="1"/>
</dbReference>
<dbReference type="InterPro" id="IPR023631">
    <property type="entry name" value="Amidase_dom"/>
</dbReference>
<dbReference type="PANTHER" id="PTHR42678:SF34">
    <property type="entry name" value="OS04G0183300 PROTEIN"/>
    <property type="match status" value="1"/>
</dbReference>
<dbReference type="HOGENOM" id="CLU_009600_14_1_5"/>
<dbReference type="KEGG" id="cak:Caul_3420"/>
<protein>
    <submittedName>
        <fullName evidence="3">Amidase</fullName>
    </submittedName>
</protein>
<feature type="signal peptide" evidence="1">
    <location>
        <begin position="1"/>
        <end position="25"/>
    </location>
</feature>
<dbReference type="Pfam" id="PF01425">
    <property type="entry name" value="Amidase"/>
    <property type="match status" value="1"/>
</dbReference>